<dbReference type="Gene3D" id="3.30.559.10">
    <property type="entry name" value="Chloramphenicol acetyltransferase-like domain"/>
    <property type="match status" value="2"/>
</dbReference>
<reference evidence="5" key="1">
    <citation type="submission" date="2022-11" db="EMBL/GenBank/DDBJ databases">
        <authorList>
            <person name="Petersen C."/>
        </authorList>
    </citation>
    <scope>NUCLEOTIDE SEQUENCE</scope>
    <source>
        <strain evidence="5">IBT 19713</strain>
    </source>
</reference>
<dbReference type="GO" id="GO:0016746">
    <property type="term" value="F:acyltransferase activity"/>
    <property type="evidence" value="ECO:0007669"/>
    <property type="project" value="UniProtKB-KW"/>
</dbReference>
<dbReference type="Proteomes" id="UP001150941">
    <property type="component" value="Unassembled WGS sequence"/>
</dbReference>
<protein>
    <submittedName>
        <fullName evidence="5">Uncharacterized protein</fullName>
    </submittedName>
</protein>
<evidence type="ECO:0000256" key="1">
    <source>
        <dbReference type="ARBA" id="ARBA00005179"/>
    </source>
</evidence>
<comment type="caution">
    <text evidence="5">The sequence shown here is derived from an EMBL/GenBank/DDBJ whole genome shotgun (WGS) entry which is preliminary data.</text>
</comment>
<dbReference type="GeneID" id="83205085"/>
<comment type="pathway">
    <text evidence="1">Secondary metabolite biosynthesis.</text>
</comment>
<keyword evidence="3" id="KW-0808">Transferase</keyword>
<name>A0A9W9NSP4_9EURO</name>
<dbReference type="PANTHER" id="PTHR31896:SF69">
    <property type="entry name" value="FAMILY REGULATORY PROTEIN, PUTATIVE (AFU_ORTHOLOGUE AFUA_3G14730)-RELATED"/>
    <property type="match status" value="1"/>
</dbReference>
<evidence type="ECO:0000313" key="6">
    <source>
        <dbReference type="Proteomes" id="UP001150941"/>
    </source>
</evidence>
<evidence type="ECO:0000256" key="3">
    <source>
        <dbReference type="ARBA" id="ARBA00022679"/>
    </source>
</evidence>
<evidence type="ECO:0000256" key="4">
    <source>
        <dbReference type="ARBA" id="ARBA00023315"/>
    </source>
</evidence>
<dbReference type="OrthoDB" id="21502at2759"/>
<evidence type="ECO:0000313" key="5">
    <source>
        <dbReference type="EMBL" id="KAJ5223944.1"/>
    </source>
</evidence>
<dbReference type="PANTHER" id="PTHR31896">
    <property type="entry name" value="FAMILY REGULATORY PROTEIN, PUTATIVE (AFU_ORTHOLOGUE AFUA_3G14730)-RELATED"/>
    <property type="match status" value="1"/>
</dbReference>
<accession>A0A9W9NSP4</accession>
<dbReference type="RefSeq" id="XP_058328127.1">
    <property type="nucleotide sequence ID" value="XM_058477782.1"/>
</dbReference>
<dbReference type="InterPro" id="IPR051283">
    <property type="entry name" value="Sec_Metabolite_Acyltrans"/>
</dbReference>
<keyword evidence="6" id="KW-1185">Reference proteome</keyword>
<comment type="similarity">
    <text evidence="2">Belongs to the plant acyltransferase family.</text>
</comment>
<dbReference type="EMBL" id="JAPQKS010000006">
    <property type="protein sequence ID" value="KAJ5223944.1"/>
    <property type="molecule type" value="Genomic_DNA"/>
</dbReference>
<dbReference type="InterPro" id="IPR023213">
    <property type="entry name" value="CAT-like_dom_sf"/>
</dbReference>
<organism evidence="5 6">
    <name type="scientific">Penicillium chermesinum</name>
    <dbReference type="NCBI Taxonomy" id="63820"/>
    <lineage>
        <taxon>Eukaryota</taxon>
        <taxon>Fungi</taxon>
        <taxon>Dikarya</taxon>
        <taxon>Ascomycota</taxon>
        <taxon>Pezizomycotina</taxon>
        <taxon>Eurotiomycetes</taxon>
        <taxon>Eurotiomycetidae</taxon>
        <taxon>Eurotiales</taxon>
        <taxon>Aspergillaceae</taxon>
        <taxon>Penicillium</taxon>
    </lineage>
</organism>
<keyword evidence="4" id="KW-0012">Acyltransferase</keyword>
<reference evidence="5" key="2">
    <citation type="journal article" date="2023" name="IMA Fungus">
        <title>Comparative genomic study of the Penicillium genus elucidates a diverse pangenome and 15 lateral gene transfer events.</title>
        <authorList>
            <person name="Petersen C."/>
            <person name="Sorensen T."/>
            <person name="Nielsen M.R."/>
            <person name="Sondergaard T.E."/>
            <person name="Sorensen J.L."/>
            <person name="Fitzpatrick D.A."/>
            <person name="Frisvad J.C."/>
            <person name="Nielsen K.L."/>
        </authorList>
    </citation>
    <scope>NUCLEOTIDE SEQUENCE</scope>
    <source>
        <strain evidence="5">IBT 19713</strain>
    </source>
</reference>
<evidence type="ECO:0000256" key="2">
    <source>
        <dbReference type="ARBA" id="ARBA00009861"/>
    </source>
</evidence>
<proteinExistence type="inferred from homology"/>
<gene>
    <name evidence="5" type="ORF">N7468_008486</name>
</gene>
<dbReference type="AlphaFoldDB" id="A0A9W9NSP4"/>
<dbReference type="Pfam" id="PF02458">
    <property type="entry name" value="Transferase"/>
    <property type="match status" value="1"/>
</dbReference>
<sequence>MNFFRSKPTQPAKVVSDHVIPLRAWDTALAMKGTVLDATLVFQDILDVSTLREGLVKLYSTGNWRQLGARLRSDESGALEYHIPQSYDDVRPAFIFTNAQHEVPVESCPSAAAFLKTPNNPTILPSPATLNGLSRGENAPTKLEDWIYADHPQLFIHTATFLDATIVTVTFPHTLTDVMGIGIFMKAWSAMVQGNLGAVPALESFESDPLTQLGQKTPAKKYRYYDKVLNKSQLLMFVGRRLIDSFWYRQEERRTIFLSADSVRKLREQALQELSDSGQHGCAEFKRFVSESDVLLAWWGRMLYTVLSLPPSQRIMIHNALNLRTSLHDSFSAPENVYLGNCVCMSPIFVDGQQLETESLGSIAWRNRQSVAEQQTPEQVEAITALLKETMEKSGYLALVGEPGMAMFSSSNWHRAGLYGVDFSSASPSDRMSSIGKPTYVNGVLHSHLSFRNTFAVTGRDAGGNWWLNGVLRTDAWEGVERALKSLG</sequence>